<keyword evidence="2" id="KW-1185">Reference proteome</keyword>
<gene>
    <name evidence="1" type="ORF">A54_168</name>
</gene>
<dbReference type="EMBL" id="OP744025">
    <property type="protein sequence ID" value="UZZ64408.1"/>
    <property type="molecule type" value="Genomic_DNA"/>
</dbReference>
<evidence type="ECO:0000313" key="2">
    <source>
        <dbReference type="Proteomes" id="UP001236076"/>
    </source>
</evidence>
<accession>A0AAE9TI61</accession>
<evidence type="ECO:0000313" key="1">
    <source>
        <dbReference type="EMBL" id="UZZ64408.1"/>
    </source>
</evidence>
<protein>
    <submittedName>
        <fullName evidence="1">Uncharacterized protein</fullName>
    </submittedName>
</protein>
<reference evidence="1 2" key="1">
    <citation type="submission" date="2022-10" db="EMBL/GenBank/DDBJ databases">
        <authorList>
            <person name="Cortes-Martin A."/>
            <person name="Buttimer C.T.H."/>
            <person name="Hill C."/>
        </authorList>
    </citation>
    <scope>NUCLEOTIDE SEQUENCE [LARGE SCALE GENOMIC DNA]</scope>
</reference>
<sequence length="164" mass="19216">MLYEEIKMGFKKEVKYGAVTLDFILECAKIMNFDPKDDKTLRKVLHLIGFQVSILNEETGEYKPCQIDRINRVNVRCIDKPYLCRETTVFSGRLRDKSEFPLVDIYEKMDILDVRSSKATAFVNSLDFDIPVVEKVNTRKYTRKEDRSETIVMDLPEFSETLIK</sequence>
<organism evidence="1 2">
    <name type="scientific">Escherichia phage A5-4</name>
    <dbReference type="NCBI Taxonomy" id="2996162"/>
    <lineage>
        <taxon>Viruses</taxon>
        <taxon>Duplodnaviria</taxon>
        <taxon>Heunggongvirae</taxon>
        <taxon>Uroviricota</taxon>
        <taxon>Caudoviricetes</taxon>
        <taxon>Vequintavirinae</taxon>
    </lineage>
</organism>
<name>A0AAE9TI61_9CAUD</name>
<proteinExistence type="predicted"/>
<dbReference type="Proteomes" id="UP001236076">
    <property type="component" value="Segment"/>
</dbReference>